<accession>A0A0A9H4W7</accession>
<evidence type="ECO:0000313" key="1">
    <source>
        <dbReference type="EMBL" id="JAE31792.1"/>
    </source>
</evidence>
<name>A0A0A9H4W7_ARUDO</name>
<reference evidence="1" key="2">
    <citation type="journal article" date="2015" name="Data Brief">
        <title>Shoot transcriptome of the giant reed, Arundo donax.</title>
        <authorList>
            <person name="Barrero R.A."/>
            <person name="Guerrero F.D."/>
            <person name="Moolhuijzen P."/>
            <person name="Goolsby J.A."/>
            <person name="Tidwell J."/>
            <person name="Bellgard S.E."/>
            <person name="Bellgard M.I."/>
        </authorList>
    </citation>
    <scope>NUCLEOTIDE SEQUENCE</scope>
    <source>
        <tissue evidence="1">Shoot tissue taken approximately 20 cm above the soil surface</tissue>
    </source>
</reference>
<reference evidence="1" key="1">
    <citation type="submission" date="2014-09" db="EMBL/GenBank/DDBJ databases">
        <authorList>
            <person name="Magalhaes I.L.F."/>
            <person name="Oliveira U."/>
            <person name="Santos F.R."/>
            <person name="Vidigal T.H.D.A."/>
            <person name="Brescovit A.D."/>
            <person name="Santos A.J."/>
        </authorList>
    </citation>
    <scope>NUCLEOTIDE SEQUENCE</scope>
    <source>
        <tissue evidence="1">Shoot tissue taken approximately 20 cm above the soil surface</tissue>
    </source>
</reference>
<dbReference type="EMBL" id="GBRH01166104">
    <property type="protein sequence ID" value="JAE31792.1"/>
    <property type="molecule type" value="Transcribed_RNA"/>
</dbReference>
<proteinExistence type="predicted"/>
<dbReference type="AlphaFoldDB" id="A0A0A9H4W7"/>
<organism evidence="1">
    <name type="scientific">Arundo donax</name>
    <name type="common">Giant reed</name>
    <name type="synonym">Donax arundinaceus</name>
    <dbReference type="NCBI Taxonomy" id="35708"/>
    <lineage>
        <taxon>Eukaryota</taxon>
        <taxon>Viridiplantae</taxon>
        <taxon>Streptophyta</taxon>
        <taxon>Embryophyta</taxon>
        <taxon>Tracheophyta</taxon>
        <taxon>Spermatophyta</taxon>
        <taxon>Magnoliopsida</taxon>
        <taxon>Liliopsida</taxon>
        <taxon>Poales</taxon>
        <taxon>Poaceae</taxon>
        <taxon>PACMAD clade</taxon>
        <taxon>Arundinoideae</taxon>
        <taxon>Arundineae</taxon>
        <taxon>Arundo</taxon>
    </lineage>
</organism>
<sequence>MIKHYCSFSVTCRRCRLSTTINQFLANKALFQSIPYTHLTSEL</sequence>
<protein>
    <submittedName>
        <fullName evidence="1">Uncharacterized protein</fullName>
    </submittedName>
</protein>